<dbReference type="Pfam" id="PF01217">
    <property type="entry name" value="Clat_adaptor_s"/>
    <property type="match status" value="1"/>
</dbReference>
<dbReference type="InterPro" id="IPR015883">
    <property type="entry name" value="Glyco_hydro_20_cat"/>
</dbReference>
<protein>
    <recommendedName>
        <fullName evidence="7">beta-N-acetylhexosaminidase</fullName>
        <ecNumber evidence="7">3.2.1.52</ecNumber>
    </recommendedName>
</protein>
<dbReference type="InterPro" id="IPR029149">
    <property type="entry name" value="Creatin/AminoP/Spt16_N"/>
</dbReference>
<dbReference type="GO" id="GO:0005975">
    <property type="term" value="P:carbohydrate metabolic process"/>
    <property type="evidence" value="ECO:0007669"/>
    <property type="project" value="InterPro"/>
</dbReference>
<comment type="subcellular location">
    <subcellularLocation>
        <location evidence="2">Cytoplasmic vesicle membrane</location>
        <topology evidence="2">Peripheral membrane protein</topology>
        <orientation evidence="2">Cytoplasmic side</orientation>
    </subcellularLocation>
    <subcellularLocation>
        <location evidence="3">Golgi apparatus</location>
    </subcellularLocation>
</comment>
<evidence type="ECO:0000313" key="21">
    <source>
        <dbReference type="EnsemblMetazoa" id="PPA08577.1"/>
    </source>
</evidence>
<dbReference type="SUPFAM" id="SSF64356">
    <property type="entry name" value="SNARE-like"/>
    <property type="match status" value="1"/>
</dbReference>
<dbReference type="InterPro" id="IPR022775">
    <property type="entry name" value="AP_mu_sigma_su"/>
</dbReference>
<dbReference type="InterPro" id="IPR027155">
    <property type="entry name" value="APS3"/>
</dbReference>
<evidence type="ECO:0000256" key="8">
    <source>
        <dbReference type="ARBA" id="ARBA00022448"/>
    </source>
</evidence>
<dbReference type="Pfam" id="PF00728">
    <property type="entry name" value="Glyco_hydro_20"/>
    <property type="match status" value="1"/>
</dbReference>
<name>A0A2A6BKS0_PRIPA</name>
<dbReference type="GO" id="GO:0030659">
    <property type="term" value="C:cytoplasmic vesicle membrane"/>
    <property type="evidence" value="ECO:0007669"/>
    <property type="project" value="UniProtKB-SubCell"/>
</dbReference>
<comment type="similarity">
    <text evidence="6">Belongs to the peptidase M24B family.</text>
</comment>
<keyword evidence="22" id="KW-1185">Reference proteome</keyword>
<dbReference type="GO" id="GO:0006886">
    <property type="term" value="P:intracellular protein transport"/>
    <property type="evidence" value="ECO:0007669"/>
    <property type="project" value="InterPro"/>
</dbReference>
<dbReference type="Pfam" id="PF01321">
    <property type="entry name" value="Creatinase_N"/>
    <property type="match status" value="1"/>
</dbReference>
<dbReference type="SUPFAM" id="SSF55920">
    <property type="entry name" value="Creatinase/aminopeptidase"/>
    <property type="match status" value="1"/>
</dbReference>
<evidence type="ECO:0000256" key="3">
    <source>
        <dbReference type="ARBA" id="ARBA00004555"/>
    </source>
</evidence>
<organism evidence="21 22">
    <name type="scientific">Pristionchus pacificus</name>
    <name type="common">Parasitic nematode worm</name>
    <dbReference type="NCBI Taxonomy" id="54126"/>
    <lineage>
        <taxon>Eukaryota</taxon>
        <taxon>Metazoa</taxon>
        <taxon>Ecdysozoa</taxon>
        <taxon>Nematoda</taxon>
        <taxon>Chromadorea</taxon>
        <taxon>Rhabditida</taxon>
        <taxon>Rhabditina</taxon>
        <taxon>Diplogasteromorpha</taxon>
        <taxon>Diplogasteroidea</taxon>
        <taxon>Neodiplogasteridae</taxon>
        <taxon>Pristionchus</taxon>
    </lineage>
</organism>
<dbReference type="Proteomes" id="UP000005239">
    <property type="component" value="Unassembled WGS sequence"/>
</dbReference>
<dbReference type="InterPro" id="IPR000804">
    <property type="entry name" value="Clathrin_sm-chain_CS"/>
</dbReference>
<evidence type="ECO:0000256" key="4">
    <source>
        <dbReference type="ARBA" id="ARBA00006285"/>
    </source>
</evidence>
<accession>A0A2A6BKS0</accession>
<dbReference type="InterPro" id="IPR036005">
    <property type="entry name" value="Creatinase/aminopeptidase-like"/>
</dbReference>
<evidence type="ECO:0000256" key="5">
    <source>
        <dbReference type="ARBA" id="ARBA00006972"/>
    </source>
</evidence>
<proteinExistence type="inferred from homology"/>
<evidence type="ECO:0000256" key="2">
    <source>
        <dbReference type="ARBA" id="ARBA00004180"/>
    </source>
</evidence>
<dbReference type="SUPFAM" id="SSF51445">
    <property type="entry name" value="(Trans)glycosidases"/>
    <property type="match status" value="1"/>
</dbReference>
<evidence type="ECO:0000259" key="20">
    <source>
        <dbReference type="Pfam" id="PF16188"/>
    </source>
</evidence>
<comment type="similarity">
    <text evidence="4">Belongs to the glycosyl hydrolase 20 family.</text>
</comment>
<evidence type="ECO:0000256" key="14">
    <source>
        <dbReference type="ARBA" id="ARBA00023329"/>
    </source>
</evidence>
<evidence type="ECO:0000256" key="15">
    <source>
        <dbReference type="ARBA" id="ARBA00025605"/>
    </source>
</evidence>
<dbReference type="FunFam" id="3.40.350.10:FF:000003">
    <property type="entry name" value="Xaa-pro aminopeptidase P"/>
    <property type="match status" value="1"/>
</dbReference>
<dbReference type="Gene3D" id="3.90.230.10">
    <property type="entry name" value="Creatinase/methionine aminopeptidase superfamily"/>
    <property type="match status" value="1"/>
</dbReference>
<evidence type="ECO:0000256" key="12">
    <source>
        <dbReference type="ARBA" id="ARBA00023034"/>
    </source>
</evidence>
<dbReference type="GO" id="GO:0030123">
    <property type="term" value="C:AP-3 adaptor complex"/>
    <property type="evidence" value="ECO:0007669"/>
    <property type="project" value="InterPro"/>
</dbReference>
<dbReference type="PANTHER" id="PTHR43763">
    <property type="entry name" value="XAA-PRO AMINOPEPTIDASE 1"/>
    <property type="match status" value="1"/>
</dbReference>
<dbReference type="GO" id="GO:0046872">
    <property type="term" value="F:metal ion binding"/>
    <property type="evidence" value="ECO:0007669"/>
    <property type="project" value="UniProtKB-KW"/>
</dbReference>
<reference evidence="22" key="1">
    <citation type="journal article" date="2008" name="Nat. Genet.">
        <title>The Pristionchus pacificus genome provides a unique perspective on nematode lifestyle and parasitism.</title>
        <authorList>
            <person name="Dieterich C."/>
            <person name="Clifton S.W."/>
            <person name="Schuster L.N."/>
            <person name="Chinwalla A."/>
            <person name="Delehaunty K."/>
            <person name="Dinkelacker I."/>
            <person name="Fulton L."/>
            <person name="Fulton R."/>
            <person name="Godfrey J."/>
            <person name="Minx P."/>
            <person name="Mitreva M."/>
            <person name="Roeseler W."/>
            <person name="Tian H."/>
            <person name="Witte H."/>
            <person name="Yang S.P."/>
            <person name="Wilson R.K."/>
            <person name="Sommer R.J."/>
        </authorList>
    </citation>
    <scope>NUCLEOTIDE SEQUENCE [LARGE SCALE GENOMIC DNA]</scope>
    <source>
        <strain evidence="22">PS312</strain>
    </source>
</reference>
<feature type="domain" description="Creatinase N-terminal" evidence="19">
    <location>
        <begin position="788"/>
        <end position="912"/>
    </location>
</feature>
<dbReference type="Pfam" id="PF16188">
    <property type="entry name" value="Peptidase_M24_C"/>
    <property type="match status" value="1"/>
</dbReference>
<evidence type="ECO:0000256" key="9">
    <source>
        <dbReference type="ARBA" id="ARBA00022723"/>
    </source>
</evidence>
<evidence type="ECO:0000259" key="19">
    <source>
        <dbReference type="Pfam" id="PF01321"/>
    </source>
</evidence>
<evidence type="ECO:0000256" key="7">
    <source>
        <dbReference type="ARBA" id="ARBA00012663"/>
    </source>
</evidence>
<dbReference type="Gene3D" id="3.40.350.10">
    <property type="entry name" value="Creatinase/prolidase N-terminal domain"/>
    <property type="match status" value="2"/>
</dbReference>
<dbReference type="CDD" id="cd06565">
    <property type="entry name" value="GH20_GcnA-like"/>
    <property type="match status" value="1"/>
</dbReference>
<evidence type="ECO:0000256" key="13">
    <source>
        <dbReference type="ARBA" id="ARBA00023136"/>
    </source>
</evidence>
<dbReference type="InterPro" id="IPR033740">
    <property type="entry name" value="Pept_M24B"/>
</dbReference>
<dbReference type="PROSITE" id="PS00989">
    <property type="entry name" value="CLAT_ADAPTOR_S"/>
    <property type="match status" value="1"/>
</dbReference>
<evidence type="ECO:0000259" key="18">
    <source>
        <dbReference type="Pfam" id="PF01217"/>
    </source>
</evidence>
<accession>A0A8R1Y8F9</accession>
<evidence type="ECO:0000256" key="6">
    <source>
        <dbReference type="ARBA" id="ARBA00008766"/>
    </source>
</evidence>
<dbReference type="InterPro" id="IPR011012">
    <property type="entry name" value="Longin-like_dom_sf"/>
</dbReference>
<dbReference type="EnsemblMetazoa" id="PPA08577.1">
    <property type="protein sequence ID" value="PPA08577.1"/>
    <property type="gene ID" value="WBGene00098131"/>
</dbReference>
<evidence type="ECO:0000259" key="16">
    <source>
        <dbReference type="Pfam" id="PF00557"/>
    </source>
</evidence>
<dbReference type="EC" id="3.2.1.52" evidence="7"/>
<dbReference type="GO" id="GO:0006896">
    <property type="term" value="P:Golgi to vacuole transport"/>
    <property type="evidence" value="ECO:0007669"/>
    <property type="project" value="InterPro"/>
</dbReference>
<keyword evidence="12" id="KW-0333">Golgi apparatus</keyword>
<comment type="similarity">
    <text evidence="5">Belongs to the adaptor complexes small subunit family.</text>
</comment>
<evidence type="ECO:0000256" key="11">
    <source>
        <dbReference type="ARBA" id="ARBA00022927"/>
    </source>
</evidence>
<dbReference type="SUPFAM" id="SSF53092">
    <property type="entry name" value="Creatinase/prolidase N-terminal domain"/>
    <property type="match status" value="1"/>
</dbReference>
<dbReference type="InterPro" id="IPR000587">
    <property type="entry name" value="Creatinase_N"/>
</dbReference>
<keyword evidence="9" id="KW-0479">Metal-binding</keyword>
<gene>
    <name evidence="21" type="primary">WBGene00098131</name>
</gene>
<dbReference type="InterPro" id="IPR050422">
    <property type="entry name" value="X-Pro_aminopeptidase_P"/>
</dbReference>
<feature type="domain" description="AP complex mu/sigma subunit" evidence="18">
    <location>
        <begin position="617"/>
        <end position="763"/>
    </location>
</feature>
<feature type="domain" description="Peptidase M24" evidence="16">
    <location>
        <begin position="1092"/>
        <end position="1305"/>
    </location>
</feature>
<feature type="domain" description="Peptidase M24 C-terminal" evidence="20">
    <location>
        <begin position="1318"/>
        <end position="1383"/>
    </location>
</feature>
<evidence type="ECO:0000256" key="1">
    <source>
        <dbReference type="ARBA" id="ARBA00001231"/>
    </source>
</evidence>
<dbReference type="InterPro" id="IPR032416">
    <property type="entry name" value="Peptidase_M24_C"/>
</dbReference>
<dbReference type="CDD" id="cd01085">
    <property type="entry name" value="APP"/>
    <property type="match status" value="1"/>
</dbReference>
<dbReference type="PANTHER" id="PTHR43763:SF6">
    <property type="entry name" value="XAA-PRO AMINOPEPTIDASE 1"/>
    <property type="match status" value="1"/>
</dbReference>
<keyword evidence="13" id="KW-0472">Membrane</keyword>
<evidence type="ECO:0000259" key="17">
    <source>
        <dbReference type="Pfam" id="PF00728"/>
    </source>
</evidence>
<dbReference type="GO" id="GO:0005794">
    <property type="term" value="C:Golgi apparatus"/>
    <property type="evidence" value="ECO:0007669"/>
    <property type="project" value="UniProtKB-SubCell"/>
</dbReference>
<comment type="catalytic activity">
    <reaction evidence="1">
        <text>Hydrolysis of terminal non-reducing N-acetyl-D-hexosamine residues in N-acetyl-beta-D-hexosaminides.</text>
        <dbReference type="EC" id="3.2.1.52"/>
    </reaction>
</comment>
<reference evidence="21" key="2">
    <citation type="submission" date="2022-06" db="UniProtKB">
        <authorList>
            <consortium name="EnsemblMetazoa"/>
        </authorList>
    </citation>
    <scope>IDENTIFICATION</scope>
    <source>
        <strain evidence="21">PS312</strain>
    </source>
</reference>
<evidence type="ECO:0000256" key="10">
    <source>
        <dbReference type="ARBA" id="ARBA00022801"/>
    </source>
</evidence>
<feature type="domain" description="Glycoside hydrolase family 20 catalytic" evidence="17">
    <location>
        <begin position="198"/>
        <end position="344"/>
    </location>
</feature>
<keyword evidence="10" id="KW-0378">Hydrolase</keyword>
<dbReference type="GO" id="GO:0004563">
    <property type="term" value="F:beta-N-acetylhexosaminidase activity"/>
    <property type="evidence" value="ECO:0007669"/>
    <property type="project" value="UniProtKB-EC"/>
</dbReference>
<dbReference type="CDD" id="cd14834">
    <property type="entry name" value="AP3_sigma"/>
    <property type="match status" value="1"/>
</dbReference>
<dbReference type="Gene3D" id="3.20.20.80">
    <property type="entry name" value="Glycosidases"/>
    <property type="match status" value="1"/>
</dbReference>
<dbReference type="Gene3D" id="3.30.450.60">
    <property type="match status" value="1"/>
</dbReference>
<sequence>MLENLYDSKYGVKRMMIWMDLSMGLLIRLIEKRRERSFPDPLPPKHIIEEGGGRMKRLSIRERGTNEEKEKWSHVVRGNHRQLTVHDAMSSLTRSSVTFFILTGLFLLLTGAFIQSQILSPIGGVSKRSIDIPAGHPRGKKPFKQRWIHLDLKGAPPRVSYLSRLFPLLSRLGVSGLLIEWEDSFPYEGRLSILKAPSAYSKSDVEEILRLAKSSYLEVIPLIQSFGHLEFVLKHDRFAHLREVINEEGSICPSRNESIPLIRDMIKQMRKFHPHSTRIHIGADEAYRIGEDAPCRIRLENELKQDKERLKLIHISRVAKAALEEGFTEIFAWNDMFEKSSVETMKEVELGKLITPVVWGYKEDVTKEDYFPQGLFNRLSHVRYQFSLRSSVFSFRKSDTVFDKLWFASAYKGAIEQSNIFINVDRYLANHRSYVKLFRDFEKDLYPKVEGIILTGWSRYSHRQPLCELLATSLPSIVLNLIYLDDVTATGKHITTRTKEFLACPSTASPGLYEAKEYNQSIYDPPKEQLFTQCVFPSSDLFTAIQELHFINWKSKKVPGYVENERVKFNDRVHEMESKLRPLLSAVIFDDAVHEFIMTHVRSLIVAKSTPPPPERMIKGILVFNNHGKPRLLKFYHHYTEEEQQQIVRETFQLVSKRDDNVCNFLEGGSMIGGNDYRLIYRHYATLYFIFCVDSSESELGILDLIQVFVETLDRCFENVCELDLIFHYDKVHHILGELVMGGMVLETNMNEILQRIQEQEKLEKAEAGISAAPARAVSAMASPIEKLTNLRSYFDGEKIDAYLLPSTDAHQSEYLAEFDFRVKFLSGFSGSNAYVLVTRDKALLWTDGRYFVQAAAQLSADWTMMKQALPDSISPEEWINANIPKGAVIGFDPDIVTYGDAKSMSSSLKSVGYTMKAVHGNLVDRFWKERPALPNKKLICLSKEETGTAVGVKLDRVRAELKKKQCTALVLLSLDDIMWTLNIRGFDIQYNPLAYSYLLITENDAHLFIDSAKLDDVARSHLSNLTIHEYTEAKPFLQKYAQSLEGTTATVFVPGSTNFAIGEMFEKRMYQKESPIQGMKARKNDVELGGIRKASIRDAVALSKYLLWLEKQIEGGADLTEDAAGKKIDEIRTHEEKFVDLSFGTISAVGAHAALPHYHPSNGSELVKCNTSNVFLVDSGAHYRDGTTDVTRTVWYGTQVPAEFRRDNTLVLMAHIDMATTVFPVGINGIRLDAISRQALWKYGLDYNHGLGHGVGHFLNVHEAPGISHRRFMDSNLLYEGVVITIEPGLYIETKWGIRIENVYELVCASVPSGASFLTFRPLTWLPIQRDIIDVSLLEERHKTWLNDYHSKTLSIQKEEIGKRSGDHSALIQWLEKACAPI</sequence>
<evidence type="ECO:0000313" key="22">
    <source>
        <dbReference type="Proteomes" id="UP000005239"/>
    </source>
</evidence>
<keyword evidence="8" id="KW-0813">Transport</keyword>
<comment type="function">
    <text evidence="15">Part of the AP-3 complex, an adaptor-related complex which is not clathrin-associated. The complex is associated with the Golgi region as well as more peripheral structures. It facilitates the budding of vesicles from the Golgi membrane and may be directly involved in trafficking to lysosomes. In concert with the BLOC-1 complex, AP-3 is required to target cargos into vesicles assembled at cell bodies for delivery into neurites and nerve terminals.</text>
</comment>
<keyword evidence="14" id="KW-0968">Cytoplasmic vesicle</keyword>
<dbReference type="InterPro" id="IPR017853">
    <property type="entry name" value="GH"/>
</dbReference>
<dbReference type="Pfam" id="PF00557">
    <property type="entry name" value="Peptidase_M24"/>
    <property type="match status" value="1"/>
</dbReference>
<keyword evidence="11" id="KW-0653">Protein transport</keyword>
<dbReference type="FunFam" id="3.30.450.60:FF:000001">
    <property type="entry name" value="AP complex subunit sigma"/>
    <property type="match status" value="1"/>
</dbReference>
<dbReference type="Pfam" id="PF16189">
    <property type="entry name" value="Creatinase_N_2"/>
    <property type="match status" value="1"/>
</dbReference>
<dbReference type="GO" id="GO:0070006">
    <property type="term" value="F:metalloaminopeptidase activity"/>
    <property type="evidence" value="ECO:0007669"/>
    <property type="project" value="InterPro"/>
</dbReference>
<dbReference type="InterPro" id="IPR000994">
    <property type="entry name" value="Pept_M24"/>
</dbReference>